<evidence type="ECO:0000256" key="1">
    <source>
        <dbReference type="SAM" id="Phobius"/>
    </source>
</evidence>
<dbReference type="Proteomes" id="UP000053095">
    <property type="component" value="Unassembled WGS sequence"/>
</dbReference>
<evidence type="ECO:0000313" key="3">
    <source>
        <dbReference type="Proteomes" id="UP000053095"/>
    </source>
</evidence>
<sequence length="193" mass="20902">MLQISVISLPAALFSFVSFALGATALAEYLRQQRALVALVPKADIYDQAFIIAASYHVFASVFTGITAGGLGLFGRPIIIGLFWKICISLAVLFITADAFALTIVVAMKTVSFGSSVGPRVTVYLDNATQNIGVPLDYRQNKKALVAVVFVWFAWVGILISCVTLYLNKSKSLETVEKEEEKKSEQNPGEMGV</sequence>
<dbReference type="EMBL" id="DF933811">
    <property type="protein sequence ID" value="GAM34285.1"/>
    <property type="molecule type" value="Genomic_DNA"/>
</dbReference>
<feature type="transmembrane region" description="Helical" evidence="1">
    <location>
        <begin position="86"/>
        <end position="108"/>
    </location>
</feature>
<feature type="transmembrane region" description="Helical" evidence="1">
    <location>
        <begin position="51"/>
        <end position="74"/>
    </location>
</feature>
<dbReference type="AlphaFoldDB" id="A0A6V8H2K8"/>
<keyword evidence="1" id="KW-1133">Transmembrane helix</keyword>
<feature type="transmembrane region" description="Helical" evidence="1">
    <location>
        <begin position="144"/>
        <end position="167"/>
    </location>
</feature>
<accession>A0A6V8H2K8</accession>
<protein>
    <recommendedName>
        <fullName evidence="4">MARVEL domain-containing protein</fullName>
    </recommendedName>
</protein>
<proteinExistence type="predicted"/>
<comment type="caution">
    <text evidence="2">The sequence shown here is derived from an EMBL/GenBank/DDBJ whole genome shotgun (WGS) entry which is preliminary data.</text>
</comment>
<gene>
    <name evidence="2" type="ORF">TCE0_015r01759</name>
</gene>
<reference evidence="3" key="1">
    <citation type="journal article" date="2015" name="Genome Announc.">
        <title>Draft genome sequence of Talaromyces cellulolyticus strain Y-94, a source of lignocellulosic biomass-degrading enzymes.</title>
        <authorList>
            <person name="Fujii T."/>
            <person name="Koike H."/>
            <person name="Sawayama S."/>
            <person name="Yano S."/>
            <person name="Inoue H."/>
        </authorList>
    </citation>
    <scope>NUCLEOTIDE SEQUENCE [LARGE SCALE GENOMIC DNA]</scope>
    <source>
        <strain evidence="3">Y-94</strain>
    </source>
</reference>
<organism evidence="2 3">
    <name type="scientific">Talaromyces pinophilus</name>
    <name type="common">Penicillium pinophilum</name>
    <dbReference type="NCBI Taxonomy" id="128442"/>
    <lineage>
        <taxon>Eukaryota</taxon>
        <taxon>Fungi</taxon>
        <taxon>Dikarya</taxon>
        <taxon>Ascomycota</taxon>
        <taxon>Pezizomycotina</taxon>
        <taxon>Eurotiomycetes</taxon>
        <taxon>Eurotiomycetidae</taxon>
        <taxon>Eurotiales</taxon>
        <taxon>Trichocomaceae</taxon>
        <taxon>Talaromyces</taxon>
        <taxon>Talaromyces sect. Talaromyces</taxon>
    </lineage>
</organism>
<evidence type="ECO:0000313" key="2">
    <source>
        <dbReference type="EMBL" id="GAM34285.1"/>
    </source>
</evidence>
<evidence type="ECO:0008006" key="4">
    <source>
        <dbReference type="Google" id="ProtNLM"/>
    </source>
</evidence>
<keyword evidence="3" id="KW-1185">Reference proteome</keyword>
<name>A0A6V8H2K8_TALPI</name>
<keyword evidence="1" id="KW-0472">Membrane</keyword>
<keyword evidence="1" id="KW-0812">Transmembrane</keyword>